<feature type="chain" id="PRO_5017988678" evidence="2">
    <location>
        <begin position="19"/>
        <end position="252"/>
    </location>
</feature>
<feature type="coiled-coil region" evidence="1">
    <location>
        <begin position="70"/>
        <end position="97"/>
    </location>
</feature>
<accession>A0A3N9TI74</accession>
<organism evidence="3 4">
    <name type="scientific">Vibrio viridaestus</name>
    <dbReference type="NCBI Taxonomy" id="2487322"/>
    <lineage>
        <taxon>Bacteria</taxon>
        <taxon>Pseudomonadati</taxon>
        <taxon>Pseudomonadota</taxon>
        <taxon>Gammaproteobacteria</taxon>
        <taxon>Vibrionales</taxon>
        <taxon>Vibrionaceae</taxon>
        <taxon>Vibrio</taxon>
    </lineage>
</organism>
<dbReference type="Proteomes" id="UP000281112">
    <property type="component" value="Unassembled WGS sequence"/>
</dbReference>
<dbReference type="RefSeq" id="WP_124937067.1">
    <property type="nucleotide sequence ID" value="NZ_RJVQ01000003.1"/>
</dbReference>
<feature type="signal peptide" evidence="2">
    <location>
        <begin position="1"/>
        <end position="18"/>
    </location>
</feature>
<sequence length="252" mass="28806">MKISLALVATFSSFALHAADIDTATSIQNKTNQASVSSQKAIDKSVVRSNQMSSDIDQLNEELHNLKIYKKHLMGLVASQEDEMNSLNNQITEIKETRQGIVPLMYEMLDGLQKQIETDKPINKEKRIQRLDELRSLMSRADVSEAEKYRRILEAYQVEYQYGDKMATYRSDIDLADNRTVEADIFYLGRAVLIARSLDKSKYWTWEQSSQSWVKGDEGYLEQVNQAYALANKQIAPQLLTLPLSLKAKEMN</sequence>
<dbReference type="EMBL" id="RJVQ01000003">
    <property type="protein sequence ID" value="RQW63604.1"/>
    <property type="molecule type" value="Genomic_DNA"/>
</dbReference>
<dbReference type="InterPro" id="IPR016866">
    <property type="entry name" value="UCP028069"/>
</dbReference>
<keyword evidence="4" id="KW-1185">Reference proteome</keyword>
<dbReference type="OrthoDB" id="5880116at2"/>
<dbReference type="PIRSF" id="PIRSF028069">
    <property type="entry name" value="UCP028069"/>
    <property type="match status" value="1"/>
</dbReference>
<dbReference type="AlphaFoldDB" id="A0A3N9TI74"/>
<evidence type="ECO:0000313" key="4">
    <source>
        <dbReference type="Proteomes" id="UP000281112"/>
    </source>
</evidence>
<reference evidence="3 4" key="1">
    <citation type="submission" date="2018-11" db="EMBL/GenBank/DDBJ databases">
        <title>Vibrio LJC006 sp. nov., isolated from seawater during the bloom of the enteromorpha.</title>
        <authorList>
            <person name="Liang J."/>
        </authorList>
    </citation>
    <scope>NUCLEOTIDE SEQUENCE [LARGE SCALE GENOMIC DNA]</scope>
    <source>
        <strain evidence="3 4">LJC006</strain>
    </source>
</reference>
<dbReference type="Pfam" id="PF11932">
    <property type="entry name" value="DUF3450"/>
    <property type="match status" value="1"/>
</dbReference>
<evidence type="ECO:0000313" key="3">
    <source>
        <dbReference type="EMBL" id="RQW63604.1"/>
    </source>
</evidence>
<proteinExistence type="predicted"/>
<evidence type="ECO:0000256" key="2">
    <source>
        <dbReference type="SAM" id="SignalP"/>
    </source>
</evidence>
<keyword evidence="1" id="KW-0175">Coiled coil</keyword>
<name>A0A3N9TI74_9VIBR</name>
<gene>
    <name evidence="3" type="ORF">EES38_10180</name>
</gene>
<protein>
    <submittedName>
        <fullName evidence="3">DUF3450 domain-containing protein</fullName>
    </submittedName>
</protein>
<evidence type="ECO:0000256" key="1">
    <source>
        <dbReference type="SAM" id="Coils"/>
    </source>
</evidence>
<keyword evidence="2" id="KW-0732">Signal</keyword>
<comment type="caution">
    <text evidence="3">The sequence shown here is derived from an EMBL/GenBank/DDBJ whole genome shotgun (WGS) entry which is preliminary data.</text>
</comment>